<dbReference type="AlphaFoldDB" id="A0A0F7ZHQ5"/>
<feature type="compositionally biased region" description="Pro residues" evidence="5">
    <location>
        <begin position="108"/>
        <end position="120"/>
    </location>
</feature>
<feature type="compositionally biased region" description="Low complexity" evidence="5">
    <location>
        <begin position="122"/>
        <end position="158"/>
    </location>
</feature>
<reference evidence="7 8" key="1">
    <citation type="journal article" date="2014" name="Genome Biol. Evol.">
        <title>Comparative genomics and transcriptomics analyses reveal divergent lifestyle features of nematode endoparasitic fungus Hirsutella minnesotensis.</title>
        <authorList>
            <person name="Lai Y."/>
            <person name="Liu K."/>
            <person name="Zhang X."/>
            <person name="Zhang X."/>
            <person name="Li K."/>
            <person name="Wang N."/>
            <person name="Shu C."/>
            <person name="Wu Y."/>
            <person name="Wang C."/>
            <person name="Bushley K.E."/>
            <person name="Xiang M."/>
            <person name="Liu X."/>
        </authorList>
    </citation>
    <scope>NUCLEOTIDE SEQUENCE [LARGE SCALE GENOMIC DNA]</scope>
    <source>
        <strain evidence="7 8">3608</strain>
    </source>
</reference>
<feature type="domain" description="C3H1-type" evidence="6">
    <location>
        <begin position="470"/>
        <end position="498"/>
    </location>
</feature>
<evidence type="ECO:0000256" key="5">
    <source>
        <dbReference type="SAM" id="MobiDB-lite"/>
    </source>
</evidence>
<keyword evidence="2 4" id="KW-0863">Zinc-finger</keyword>
<feature type="compositionally biased region" description="Basic and acidic residues" evidence="5">
    <location>
        <begin position="392"/>
        <end position="423"/>
    </location>
</feature>
<feature type="compositionally biased region" description="Basic residues" evidence="5">
    <location>
        <begin position="255"/>
        <end position="264"/>
    </location>
</feature>
<feature type="compositionally biased region" description="Low complexity" evidence="5">
    <location>
        <begin position="15"/>
        <end position="25"/>
    </location>
</feature>
<evidence type="ECO:0000256" key="4">
    <source>
        <dbReference type="PROSITE-ProRule" id="PRU00723"/>
    </source>
</evidence>
<feature type="compositionally biased region" description="Low complexity" evidence="5">
    <location>
        <begin position="578"/>
        <end position="588"/>
    </location>
</feature>
<proteinExistence type="predicted"/>
<dbReference type="EMBL" id="KQ030539">
    <property type="protein sequence ID" value="KJZ73051.1"/>
    <property type="molecule type" value="Genomic_DNA"/>
</dbReference>
<dbReference type="GO" id="GO:0000492">
    <property type="term" value="P:box C/D snoRNP assembly"/>
    <property type="evidence" value="ECO:0007669"/>
    <property type="project" value="TreeGrafter"/>
</dbReference>
<feature type="compositionally biased region" description="Gly residues" evidence="5">
    <location>
        <begin position="178"/>
        <end position="189"/>
    </location>
</feature>
<keyword evidence="3 4" id="KW-0862">Zinc</keyword>
<dbReference type="InterPro" id="IPR019496">
    <property type="entry name" value="NUFIP1_cons_dom"/>
</dbReference>
<protein>
    <recommendedName>
        <fullName evidence="6">C3H1-type domain-containing protein</fullName>
    </recommendedName>
</protein>
<dbReference type="PROSITE" id="PS50103">
    <property type="entry name" value="ZF_C3H1"/>
    <property type="match status" value="1"/>
</dbReference>
<sequence>MAGYGYGPPPPPPSLSASSGHSAYGQPHSYPHHGQSRGGGAGGGRGRGGQFSRGRGDYHGAQGHQVHYDYAAQQYPSHTPAPYPAAHPSAVTYPPHGQQWAPEHGHGPPAPTHPHAPAPISPANYHPNYAPQPYPHAQYAQQPSYGPPQQYGNPYQSSPQPPAPSPWSHHGSPQQGPFAGGRGRGGYNDRGGSKHLGVPSARHGYEHEPMPPVGGNYGQPYHHDPRTSQYPPSQYPYSGPPPPPPAPVRQDSHHGQSHRRGRGGGHRDGGRGRGGHHGNSHHNGEKTRQHQKQGAQGQQGQQGQSNGPSHAVDATKVKTEPPSLGKKKKRKTNTLGLTPGMESDTEDDEGEEKTLVDLIGAETLHITDVAAFLAERRKNFPTKARVEAKKAAELARREEDKAASLEKEADRLRRQLRKVESSIKRKREQGDEGDEMRGSSAEPSDDEKPEVMSSRSDAAAVEAALAAKKADVSRHCKYYSTGGTCGKKGKCRFVHDPEVREAAIKEREANDGRMTIQQRLILNDKEQEDLTILQSIQYLREKGLMESTPKSFASSVKADPGADRDGAMDLDEKPQRPTPSLLPAAPASLPEPPMKREAGSARRNPPPSIIPTANSVSSQGLEHYQSWLLQPYGSSNGKQSMSDDLP</sequence>
<dbReference type="InterPro" id="IPR000571">
    <property type="entry name" value="Znf_CCCH"/>
</dbReference>
<dbReference type="GO" id="GO:0003723">
    <property type="term" value="F:RNA binding"/>
    <property type="evidence" value="ECO:0007669"/>
    <property type="project" value="InterPro"/>
</dbReference>
<evidence type="ECO:0000313" key="8">
    <source>
        <dbReference type="Proteomes" id="UP000054481"/>
    </source>
</evidence>
<feature type="compositionally biased region" description="Low complexity" evidence="5">
    <location>
        <begin position="453"/>
        <end position="467"/>
    </location>
</feature>
<keyword evidence="1 4" id="KW-0479">Metal-binding</keyword>
<evidence type="ECO:0000313" key="7">
    <source>
        <dbReference type="EMBL" id="KJZ73051.1"/>
    </source>
</evidence>
<feature type="compositionally biased region" description="Pro residues" evidence="5">
    <location>
        <begin position="238"/>
        <end position="247"/>
    </location>
</feature>
<feature type="compositionally biased region" description="Low complexity" evidence="5">
    <location>
        <begin position="228"/>
        <end position="237"/>
    </location>
</feature>
<evidence type="ECO:0000259" key="6">
    <source>
        <dbReference type="PROSITE" id="PS50103"/>
    </source>
</evidence>
<dbReference type="PANTHER" id="PTHR13309">
    <property type="entry name" value="NUCLEAR FRAGILE X MENTAL RETARDATION PROTEIN INTERACTING PROTEIN 1"/>
    <property type="match status" value="1"/>
</dbReference>
<dbReference type="Pfam" id="PF10453">
    <property type="entry name" value="NUFIP1"/>
    <property type="match status" value="1"/>
</dbReference>
<organism evidence="7 8">
    <name type="scientific">Hirsutella minnesotensis 3608</name>
    <dbReference type="NCBI Taxonomy" id="1043627"/>
    <lineage>
        <taxon>Eukaryota</taxon>
        <taxon>Fungi</taxon>
        <taxon>Dikarya</taxon>
        <taxon>Ascomycota</taxon>
        <taxon>Pezizomycotina</taxon>
        <taxon>Sordariomycetes</taxon>
        <taxon>Hypocreomycetidae</taxon>
        <taxon>Hypocreales</taxon>
        <taxon>Ophiocordycipitaceae</taxon>
        <taxon>Hirsutella</taxon>
    </lineage>
</organism>
<dbReference type="InterPro" id="IPR036855">
    <property type="entry name" value="Znf_CCCH_sf"/>
</dbReference>
<dbReference type="OrthoDB" id="273070at2759"/>
<feature type="compositionally biased region" description="Low complexity" evidence="5">
    <location>
        <begin position="292"/>
        <end position="304"/>
    </location>
</feature>
<accession>A0A0F7ZHQ5</accession>
<feature type="compositionally biased region" description="Gly residues" evidence="5">
    <location>
        <begin position="36"/>
        <end position="51"/>
    </location>
</feature>
<feature type="compositionally biased region" description="Basic and acidic residues" evidence="5">
    <location>
        <begin position="560"/>
        <end position="575"/>
    </location>
</feature>
<evidence type="ECO:0000256" key="2">
    <source>
        <dbReference type="ARBA" id="ARBA00022771"/>
    </source>
</evidence>
<dbReference type="PANTHER" id="PTHR13309:SF0">
    <property type="entry name" value="FMR1-INTERACTING PROTEIN NUFIP1"/>
    <property type="match status" value="1"/>
</dbReference>
<dbReference type="GO" id="GO:0005634">
    <property type="term" value="C:nucleus"/>
    <property type="evidence" value="ECO:0007669"/>
    <property type="project" value="TreeGrafter"/>
</dbReference>
<dbReference type="InterPro" id="IPR039136">
    <property type="entry name" value="NUFIP1-like"/>
</dbReference>
<keyword evidence="8" id="KW-1185">Reference proteome</keyword>
<evidence type="ECO:0000256" key="3">
    <source>
        <dbReference type="ARBA" id="ARBA00022833"/>
    </source>
</evidence>
<name>A0A0F7ZHQ5_9HYPO</name>
<feature type="zinc finger region" description="C3H1-type" evidence="4">
    <location>
        <begin position="470"/>
        <end position="498"/>
    </location>
</feature>
<feature type="region of interest" description="Disordered" evidence="5">
    <location>
        <begin position="546"/>
        <end position="617"/>
    </location>
</feature>
<feature type="region of interest" description="Disordered" evidence="5">
    <location>
        <begin position="392"/>
        <end position="468"/>
    </location>
</feature>
<gene>
    <name evidence="7" type="ORF">HIM_07623</name>
</gene>
<evidence type="ECO:0000256" key="1">
    <source>
        <dbReference type="ARBA" id="ARBA00022723"/>
    </source>
</evidence>
<dbReference type="GO" id="GO:0008270">
    <property type="term" value="F:zinc ion binding"/>
    <property type="evidence" value="ECO:0007669"/>
    <property type="project" value="UniProtKB-KW"/>
</dbReference>
<feature type="region of interest" description="Disordered" evidence="5">
    <location>
        <begin position="1"/>
        <end position="352"/>
    </location>
</feature>
<dbReference type="SUPFAM" id="SSF90229">
    <property type="entry name" value="CCCH zinc finger"/>
    <property type="match status" value="1"/>
</dbReference>
<dbReference type="Proteomes" id="UP000054481">
    <property type="component" value="Unassembled WGS sequence"/>
</dbReference>